<comment type="caution">
    <text evidence="2">The sequence shown here is derived from an EMBL/GenBank/DDBJ whole genome shotgun (WGS) entry which is preliminary data.</text>
</comment>
<evidence type="ECO:0000313" key="2">
    <source>
        <dbReference type="EMBL" id="KKN34373.1"/>
    </source>
</evidence>
<dbReference type="AlphaFoldDB" id="A0A0F9SYS7"/>
<gene>
    <name evidence="2" type="ORF">LCGC14_0794200</name>
</gene>
<accession>A0A0F9SYS7</accession>
<protein>
    <submittedName>
        <fullName evidence="2">Uncharacterized protein</fullName>
    </submittedName>
</protein>
<evidence type="ECO:0000256" key="1">
    <source>
        <dbReference type="SAM" id="MobiDB-lite"/>
    </source>
</evidence>
<proteinExistence type="predicted"/>
<reference evidence="2" key="1">
    <citation type="journal article" date="2015" name="Nature">
        <title>Complex archaea that bridge the gap between prokaryotes and eukaryotes.</title>
        <authorList>
            <person name="Spang A."/>
            <person name="Saw J.H."/>
            <person name="Jorgensen S.L."/>
            <person name="Zaremba-Niedzwiedzka K."/>
            <person name="Martijn J."/>
            <person name="Lind A.E."/>
            <person name="van Eijk R."/>
            <person name="Schleper C."/>
            <person name="Guy L."/>
            <person name="Ettema T.J."/>
        </authorList>
    </citation>
    <scope>NUCLEOTIDE SEQUENCE</scope>
</reference>
<sequence length="53" mass="6019">MTNFNNDNGFAKAQRDYDNQLPDDSGNGSECDGKCIKCCFEDCDNREELYAED</sequence>
<organism evidence="2">
    <name type="scientific">marine sediment metagenome</name>
    <dbReference type="NCBI Taxonomy" id="412755"/>
    <lineage>
        <taxon>unclassified sequences</taxon>
        <taxon>metagenomes</taxon>
        <taxon>ecological metagenomes</taxon>
    </lineage>
</organism>
<dbReference type="EMBL" id="LAZR01002109">
    <property type="protein sequence ID" value="KKN34373.1"/>
    <property type="molecule type" value="Genomic_DNA"/>
</dbReference>
<feature type="region of interest" description="Disordered" evidence="1">
    <location>
        <begin position="1"/>
        <end position="33"/>
    </location>
</feature>
<name>A0A0F9SYS7_9ZZZZ</name>